<dbReference type="GO" id="GO:0036297">
    <property type="term" value="P:interstrand cross-link repair"/>
    <property type="evidence" value="ECO:0007669"/>
    <property type="project" value="TreeGrafter"/>
</dbReference>
<evidence type="ECO:0000256" key="1">
    <source>
        <dbReference type="ARBA" id="ARBA00022741"/>
    </source>
</evidence>
<dbReference type="Gene3D" id="3.40.50.300">
    <property type="entry name" value="P-loop containing nucleotide triphosphate hydrolases"/>
    <property type="match status" value="2"/>
</dbReference>
<dbReference type="GO" id="GO:0043138">
    <property type="term" value="F:3'-5' DNA helicase activity"/>
    <property type="evidence" value="ECO:0007669"/>
    <property type="project" value="TreeGrafter"/>
</dbReference>
<dbReference type="GO" id="GO:0003676">
    <property type="term" value="F:nucleic acid binding"/>
    <property type="evidence" value="ECO:0007669"/>
    <property type="project" value="InterPro"/>
</dbReference>
<feature type="domain" description="Helicase ATP-binding" evidence="3">
    <location>
        <begin position="107"/>
        <end position="390"/>
    </location>
</feature>
<dbReference type="InterPro" id="IPR001650">
    <property type="entry name" value="Helicase_C-like"/>
</dbReference>
<dbReference type="InterPro" id="IPR014001">
    <property type="entry name" value="Helicase_ATP-bd"/>
</dbReference>
<dbReference type="InterPro" id="IPR027417">
    <property type="entry name" value="P-loop_NTPase"/>
</dbReference>
<dbReference type="PANTHER" id="PTHR47957:SF3">
    <property type="entry name" value="ATP-DEPENDENT HELICASE HRQ1"/>
    <property type="match status" value="1"/>
</dbReference>
<dbReference type="GO" id="GO:0006289">
    <property type="term" value="P:nucleotide-excision repair"/>
    <property type="evidence" value="ECO:0007669"/>
    <property type="project" value="TreeGrafter"/>
</dbReference>
<comment type="caution">
    <text evidence="4">The sequence shown here is derived from an EMBL/GenBank/DDBJ whole genome shotgun (WGS) entry which is preliminary data.</text>
</comment>
<dbReference type="PANTHER" id="PTHR47957">
    <property type="entry name" value="ATP-DEPENDENT HELICASE HRQ1"/>
    <property type="match status" value="1"/>
</dbReference>
<dbReference type="InterPro" id="IPR011545">
    <property type="entry name" value="DEAD/DEAH_box_helicase_dom"/>
</dbReference>
<dbReference type="SMART" id="SM00490">
    <property type="entry name" value="HELICc"/>
    <property type="match status" value="1"/>
</dbReference>
<dbReference type="Proteomes" id="UP000650628">
    <property type="component" value="Unassembled WGS sequence"/>
</dbReference>
<dbReference type="EMBL" id="BOOO01000047">
    <property type="protein sequence ID" value="GII34146.1"/>
    <property type="molecule type" value="Genomic_DNA"/>
</dbReference>
<keyword evidence="2" id="KW-0067">ATP-binding</keyword>
<dbReference type="GO" id="GO:0005524">
    <property type="term" value="F:ATP binding"/>
    <property type="evidence" value="ECO:0007669"/>
    <property type="project" value="UniProtKB-KW"/>
</dbReference>
<dbReference type="SMART" id="SM00487">
    <property type="entry name" value="DEXDc"/>
    <property type="match status" value="1"/>
</dbReference>
<name>A0A8J3XB17_9ACTN</name>
<reference evidence="4 5" key="1">
    <citation type="submission" date="2021-01" db="EMBL/GenBank/DDBJ databases">
        <title>Whole genome shotgun sequence of Planotetraspora mira NBRC 15435.</title>
        <authorList>
            <person name="Komaki H."/>
            <person name="Tamura T."/>
        </authorList>
    </citation>
    <scope>NUCLEOTIDE SEQUENCE [LARGE SCALE GENOMIC DNA]</scope>
    <source>
        <strain evidence="4 5">NBRC 15435</strain>
    </source>
</reference>
<dbReference type="Pfam" id="PF00271">
    <property type="entry name" value="Helicase_C"/>
    <property type="match status" value="1"/>
</dbReference>
<evidence type="ECO:0000259" key="3">
    <source>
        <dbReference type="PROSITE" id="PS51192"/>
    </source>
</evidence>
<evidence type="ECO:0000313" key="5">
    <source>
        <dbReference type="Proteomes" id="UP000650628"/>
    </source>
</evidence>
<evidence type="ECO:0000256" key="2">
    <source>
        <dbReference type="ARBA" id="ARBA00022840"/>
    </source>
</evidence>
<keyword evidence="1" id="KW-0547">Nucleotide-binding</keyword>
<proteinExistence type="predicted"/>
<evidence type="ECO:0000313" key="4">
    <source>
        <dbReference type="EMBL" id="GII34146.1"/>
    </source>
</evidence>
<protein>
    <recommendedName>
        <fullName evidence="3">Helicase ATP-binding domain-containing protein</fullName>
    </recommendedName>
</protein>
<dbReference type="Pfam" id="PF00270">
    <property type="entry name" value="DEAD"/>
    <property type="match status" value="1"/>
</dbReference>
<accession>A0A8J3XB17</accession>
<dbReference type="SUPFAM" id="SSF52540">
    <property type="entry name" value="P-loop containing nucleoside triphosphate hydrolases"/>
    <property type="match status" value="2"/>
</dbReference>
<keyword evidence="5" id="KW-1185">Reference proteome</keyword>
<sequence length="1800" mass="199319">MTRLDYEGLDAFGAFDAMRDAYLRYYDTAFRLRDKRLQDERRNLLDRAGGVYAEPYIELRPEYASSGRTLAESVADAGAVPELAEFAELGLLPRGRELYTHQEQALRHSMMAGRNVVVTAGTGSGKTEAFLLPILADLLAESREWSGTPASLRQWWNRPSSPFEAQRSGETGRAQAVRALILYPMNALVDDQLVRLRRALDSDQIRAWLDANRGGHRFYFGRFTGATPVTGSQDQKYNVDELRKYLQATEARSERAHESGDEDTRYFVPRLGGAEMVSRWDMHDAPPDILITNHSMLNVMLLRDRDQHFFERTSEWLARNPEARFTLVVDELHMHRGTAGTEVAYLIRNLRHRLGIIDKPEKLRVVATSASLQDDREQDRRFLQEFFAVAEDTFHFIPGEAAKRKRVDSTDLSAHAVQLADVAEKEISADDAVRLLEDTGAGEVLYSALRRDQEGPSSPALPASELAERMFPSASPDLRAAALMGATSAIRAAGEAEELPKIRIHLFFRNVAGIWACCSPSCEAIPGGQYEGRTVGRLYTAPRSQCECGARVLELLYCQACGDVMLGGYAPRSAFNRNSFNSYLLPDTPDLSRIPDQFRQDRTASNYIVYWPSTGPQQADDDAQWTAEAKSVTFTFRRSVLSPKTGHLKNREPGATGWSFHIRGIIDRQTGEPRVNAEGLPPFPTRCPSCSADWEKQVTRGRDGKPKRLALGDPARLRSPIRAMRTGFEKINQVLSTELVGQFTDPGQRKLIVFTDSRQDAAKLAAGLALRHYQDLVRLLALQELASSAVTAEDIEQARAFHQGDHTVGNKAAFERLKQRDKDTLKTLRLAWLDEDERGVAAASAKFTEPPTLEYLAKILVHRRLLALGTNPAGTRQSVQRQGGGPWYELYDWNTEEPELLHGITAAQREAAFSAEEDLLENTVAALFSGTNRDFESLGLGWIEAASAAPTKIPGLGAASLRILAEQHRFVLIRDEAPKPPKRLREYWKKVAAATSVELDDVQVQVEAYWRGIVQGYLIDPRKVVIRPNGSHAWVCLSCQRQHLTPSAGICTACGRPLPPDPVNVSAPEADYYAWKAAAGDGDFRLNCAELTGQTGRIEAQTRQARFQKVFLSEEEESLVHEIDVLSVTTTMEAGVDIGPLSAVVMANMPPTRFNYQQRVGRAGRRSSPVAVALTVCRGRSHDEHYFRHPEAVTNNPTPPPYLAMGRPEILQRAVASDLLRLAFNASEDHGGTSNVHGQFGLAEHWAEAAPEIRQWLLDNPEVVQETKSALTTLTAFPANTPHLNNAWLISVLDRIDEAATAVGESLELSERLAHMGILPMFGFPTRVRQLYLQEPRKRYPWPPDEAVDRDVALAVSQFAPRSEIVKDNEVYTVVGVTEFEPRPQGPVAIEEPLTKQRRIGLCSNCNHLAVDPAPSTEACTLCGVEGFRIVDLREPAGFRAGAPRDFDGNFSWSPRTVSARATTKLDELKHEPWKAGAFLSGLGSRYVVNDNNEKSFSFQRARGSWGGYVEAGAQGIDDMARGSGEYFSVALGAVLPTDFLFVGPQSPVDQGFGYRLNLESHKPFCGADISQGRRAAWYSLAFLIRSAAAAYLDVHPQELIAGVHPGPHNEGTALYAFIADALENGAGFSTHLGNADVIPDFTEYVKGYINSLAESKHAGNCTASCYDCLRDYSNMAFHPLLDWRLASDLFTVLSDGNVQHQHEREQKAVQALKEIYEGTLLAADTTVVGVKARGQRCAVVVKHPLEACEQDLVSPRLTSAIAAAMNYTGDASRIVTSDWFTLEKSPLVIIDQLAQQSQR</sequence>
<dbReference type="PROSITE" id="PS51192">
    <property type="entry name" value="HELICASE_ATP_BIND_1"/>
    <property type="match status" value="1"/>
</dbReference>
<dbReference type="RefSeq" id="WP_203957961.1">
    <property type="nucleotide sequence ID" value="NZ_BOOO01000047.1"/>
</dbReference>
<organism evidence="4 5">
    <name type="scientific">Planotetraspora mira</name>
    <dbReference type="NCBI Taxonomy" id="58121"/>
    <lineage>
        <taxon>Bacteria</taxon>
        <taxon>Bacillati</taxon>
        <taxon>Actinomycetota</taxon>
        <taxon>Actinomycetes</taxon>
        <taxon>Streptosporangiales</taxon>
        <taxon>Streptosporangiaceae</taxon>
        <taxon>Planotetraspora</taxon>
    </lineage>
</organism>
<gene>
    <name evidence="4" type="ORF">Pmi06nite_75880</name>
</gene>